<dbReference type="GO" id="GO:0005886">
    <property type="term" value="C:plasma membrane"/>
    <property type="evidence" value="ECO:0007669"/>
    <property type="project" value="UniProtKB-SubCell"/>
</dbReference>
<accession>A0A7H0HWH6</accession>
<evidence type="ECO:0000313" key="6">
    <source>
        <dbReference type="Proteomes" id="UP000516230"/>
    </source>
</evidence>
<reference evidence="5 6" key="1">
    <citation type="submission" date="2020-08" db="EMBL/GenBank/DDBJ databases">
        <title>A novel species.</title>
        <authorList>
            <person name="Gao J."/>
        </authorList>
    </citation>
    <scope>NUCLEOTIDE SEQUENCE [LARGE SCALE GENOMIC DNA]</scope>
    <source>
        <strain evidence="5 6">CRPJ-33</strain>
    </source>
</reference>
<dbReference type="SUPFAM" id="SSF51306">
    <property type="entry name" value="LexA/Signal peptidase"/>
    <property type="match status" value="1"/>
</dbReference>
<dbReference type="EMBL" id="CP060825">
    <property type="protein sequence ID" value="QNP64892.1"/>
    <property type="molecule type" value="Genomic_DNA"/>
</dbReference>
<dbReference type="Gene3D" id="2.10.109.10">
    <property type="entry name" value="Umud Fragment, subunit A"/>
    <property type="match status" value="1"/>
</dbReference>
<keyword evidence="3" id="KW-0645">Protease</keyword>
<dbReference type="AlphaFoldDB" id="A0A7H0HWH6"/>
<dbReference type="EC" id="3.4.21.89" evidence="3"/>
<dbReference type="Pfam" id="PF10502">
    <property type="entry name" value="Peptidase_S26"/>
    <property type="match status" value="1"/>
</dbReference>
<comment type="similarity">
    <text evidence="2 3">Belongs to the peptidase S26 family.</text>
</comment>
<dbReference type="GO" id="GO:0009003">
    <property type="term" value="F:signal peptidase activity"/>
    <property type="evidence" value="ECO:0007669"/>
    <property type="project" value="UniProtKB-EC"/>
</dbReference>
<organism evidence="5 6">
    <name type="scientific">Streptomyces genisteinicus</name>
    <dbReference type="NCBI Taxonomy" id="2768068"/>
    <lineage>
        <taxon>Bacteria</taxon>
        <taxon>Bacillati</taxon>
        <taxon>Actinomycetota</taxon>
        <taxon>Actinomycetes</taxon>
        <taxon>Kitasatosporales</taxon>
        <taxon>Streptomycetaceae</taxon>
        <taxon>Streptomyces</taxon>
    </lineage>
</organism>
<protein>
    <recommendedName>
        <fullName evidence="3">Signal peptidase I</fullName>
        <ecNumber evidence="3">3.4.21.89</ecNumber>
    </recommendedName>
</protein>
<evidence type="ECO:0000313" key="5">
    <source>
        <dbReference type="EMBL" id="QNP64892.1"/>
    </source>
</evidence>
<evidence type="ECO:0000256" key="3">
    <source>
        <dbReference type="RuleBase" id="RU362042"/>
    </source>
</evidence>
<sequence>MRKRAVSRIAGALGPALLAGALWSVVTGHTTATVRGEAMRPTYVPGDRVFLERIEPVEVRRGDVVLHASPAWYGGMPAVKRVVGVGGDRVVKVPGEPVTVNGKPLAEPYVMDGDPAGTGTPAYDVTVPEGRLFLLGDHRANSIDSRSFLDDRSGTAAREEVRARVPGDRSGLVAAGLTALLGLVLLGGALAAEIAGRRRLPVG</sequence>
<keyword evidence="3" id="KW-0472">Membrane</keyword>
<keyword evidence="6" id="KW-1185">Reference proteome</keyword>
<feature type="domain" description="Peptidase S26" evidence="4">
    <location>
        <begin position="15"/>
        <end position="164"/>
    </location>
</feature>
<keyword evidence="3" id="KW-1133">Transmembrane helix</keyword>
<dbReference type="KEGG" id="sgj:IAG43_19545"/>
<dbReference type="PANTHER" id="PTHR43390">
    <property type="entry name" value="SIGNAL PEPTIDASE I"/>
    <property type="match status" value="1"/>
</dbReference>
<dbReference type="PANTHER" id="PTHR43390:SF1">
    <property type="entry name" value="CHLOROPLAST PROCESSING PEPTIDASE"/>
    <property type="match status" value="1"/>
</dbReference>
<feature type="transmembrane region" description="Helical" evidence="3">
    <location>
        <begin position="172"/>
        <end position="192"/>
    </location>
</feature>
<dbReference type="GO" id="GO:0006465">
    <property type="term" value="P:signal peptide processing"/>
    <property type="evidence" value="ECO:0007669"/>
    <property type="project" value="InterPro"/>
</dbReference>
<evidence type="ECO:0000256" key="2">
    <source>
        <dbReference type="ARBA" id="ARBA00009370"/>
    </source>
</evidence>
<dbReference type="InterPro" id="IPR036286">
    <property type="entry name" value="LexA/Signal_pep-like_sf"/>
</dbReference>
<dbReference type="NCBIfam" id="TIGR02227">
    <property type="entry name" value="sigpep_I_bact"/>
    <property type="match status" value="1"/>
</dbReference>
<keyword evidence="3 5" id="KW-0378">Hydrolase</keyword>
<dbReference type="InterPro" id="IPR019533">
    <property type="entry name" value="Peptidase_S26"/>
</dbReference>
<gene>
    <name evidence="5" type="primary">lepB</name>
    <name evidence="5" type="ORF">IAG43_19545</name>
</gene>
<dbReference type="Proteomes" id="UP000516230">
    <property type="component" value="Chromosome"/>
</dbReference>
<evidence type="ECO:0000256" key="1">
    <source>
        <dbReference type="ARBA" id="ARBA00004401"/>
    </source>
</evidence>
<dbReference type="GO" id="GO:0004252">
    <property type="term" value="F:serine-type endopeptidase activity"/>
    <property type="evidence" value="ECO:0007669"/>
    <property type="project" value="InterPro"/>
</dbReference>
<dbReference type="RefSeq" id="WP_187741991.1">
    <property type="nucleotide sequence ID" value="NZ_CP060825.1"/>
</dbReference>
<dbReference type="CDD" id="cd06530">
    <property type="entry name" value="S26_SPase_I"/>
    <property type="match status" value="1"/>
</dbReference>
<dbReference type="InterPro" id="IPR000223">
    <property type="entry name" value="Pept_S26A_signal_pept_1"/>
</dbReference>
<evidence type="ECO:0000259" key="4">
    <source>
        <dbReference type="Pfam" id="PF10502"/>
    </source>
</evidence>
<keyword evidence="3" id="KW-0812">Transmembrane</keyword>
<comment type="subcellular location">
    <subcellularLocation>
        <location evidence="1">Cell membrane</location>
        <topology evidence="1">Single-pass type II membrane protein</topology>
    </subcellularLocation>
    <subcellularLocation>
        <location evidence="3">Membrane</location>
        <topology evidence="3">Single-pass type II membrane protein</topology>
    </subcellularLocation>
</comment>
<dbReference type="PRINTS" id="PR00727">
    <property type="entry name" value="LEADERPTASE"/>
</dbReference>
<proteinExistence type="inferred from homology"/>
<comment type="catalytic activity">
    <reaction evidence="3">
        <text>Cleavage of hydrophobic, N-terminal signal or leader sequences from secreted and periplasmic proteins.</text>
        <dbReference type="EC" id="3.4.21.89"/>
    </reaction>
</comment>
<name>A0A7H0HWH6_9ACTN</name>